<dbReference type="Proteomes" id="UP000681967">
    <property type="component" value="Unassembled WGS sequence"/>
</dbReference>
<accession>A0A8S3AE27</accession>
<dbReference type="AlphaFoldDB" id="A0A8S3AE27"/>
<gene>
    <name evidence="1" type="ORF">BYL167_LOCUS43982</name>
</gene>
<evidence type="ECO:0000313" key="1">
    <source>
        <dbReference type="EMBL" id="CAF4697922.1"/>
    </source>
</evidence>
<evidence type="ECO:0000313" key="2">
    <source>
        <dbReference type="Proteomes" id="UP000681967"/>
    </source>
</evidence>
<organism evidence="1 2">
    <name type="scientific">Rotaria magnacalcarata</name>
    <dbReference type="NCBI Taxonomy" id="392030"/>
    <lineage>
        <taxon>Eukaryota</taxon>
        <taxon>Metazoa</taxon>
        <taxon>Spiralia</taxon>
        <taxon>Gnathifera</taxon>
        <taxon>Rotifera</taxon>
        <taxon>Eurotatoria</taxon>
        <taxon>Bdelloidea</taxon>
        <taxon>Philodinida</taxon>
        <taxon>Philodinidae</taxon>
        <taxon>Rotaria</taxon>
    </lineage>
</organism>
<proteinExistence type="predicted"/>
<reference evidence="1" key="1">
    <citation type="submission" date="2021-02" db="EMBL/GenBank/DDBJ databases">
        <authorList>
            <person name="Nowell W R."/>
        </authorList>
    </citation>
    <scope>NUCLEOTIDE SEQUENCE</scope>
</reference>
<sequence>YCVDNDSHGIQLEYLNMTNGRTAYPIQLPGNKQNIT</sequence>
<feature type="non-terminal residue" evidence="1">
    <location>
        <position position="1"/>
    </location>
</feature>
<protein>
    <submittedName>
        <fullName evidence="1">Uncharacterized protein</fullName>
    </submittedName>
</protein>
<name>A0A8S3AE27_9BILA</name>
<comment type="caution">
    <text evidence="1">The sequence shown here is derived from an EMBL/GenBank/DDBJ whole genome shotgun (WGS) entry which is preliminary data.</text>
</comment>
<dbReference type="EMBL" id="CAJOBH010118378">
    <property type="protein sequence ID" value="CAF4697922.1"/>
    <property type="molecule type" value="Genomic_DNA"/>
</dbReference>